<dbReference type="EMBL" id="MHCT01000031">
    <property type="protein sequence ID" value="OGY25332.1"/>
    <property type="molecule type" value="Genomic_DNA"/>
</dbReference>
<keyword evidence="1" id="KW-1133">Transmembrane helix</keyword>
<keyword evidence="1" id="KW-0472">Membrane</keyword>
<keyword evidence="1" id="KW-0812">Transmembrane</keyword>
<accession>A0A1G1WCB0</accession>
<sequence>MDPRVVRAGIGSSVVGLLVGAALGTFGGWAPVFELAGSQIGFWVVAVVLGSVLAYIYAYWFNAFLPGTPVIRGAIYGILVWILMLILGGVSGFFKEATYPDPAGPTVFLTLVLHVVWGSILGLLYEVR</sequence>
<dbReference type="Proteomes" id="UP000177588">
    <property type="component" value="Unassembled WGS sequence"/>
</dbReference>
<feature type="transmembrane region" description="Helical" evidence="1">
    <location>
        <begin position="40"/>
        <end position="61"/>
    </location>
</feature>
<evidence type="ECO:0000256" key="1">
    <source>
        <dbReference type="SAM" id="Phobius"/>
    </source>
</evidence>
<feature type="transmembrane region" description="Helical" evidence="1">
    <location>
        <begin position="106"/>
        <end position="125"/>
    </location>
</feature>
<dbReference type="AlphaFoldDB" id="A0A1G1WCB0"/>
<name>A0A1G1WCB0_9BACT</name>
<evidence type="ECO:0000313" key="3">
    <source>
        <dbReference type="Proteomes" id="UP000177588"/>
    </source>
</evidence>
<organism evidence="2 3">
    <name type="scientific">Candidatus Woykebacteria bacterium RBG_16_44_10</name>
    <dbReference type="NCBI Taxonomy" id="1802597"/>
    <lineage>
        <taxon>Bacteria</taxon>
        <taxon>Candidatus Woykeibacteriota</taxon>
    </lineage>
</organism>
<proteinExistence type="predicted"/>
<reference evidence="2 3" key="1">
    <citation type="journal article" date="2016" name="Nat. Commun.">
        <title>Thousands of microbial genomes shed light on interconnected biogeochemical processes in an aquifer system.</title>
        <authorList>
            <person name="Anantharaman K."/>
            <person name="Brown C.T."/>
            <person name="Hug L.A."/>
            <person name="Sharon I."/>
            <person name="Castelle C.J."/>
            <person name="Probst A.J."/>
            <person name="Thomas B.C."/>
            <person name="Singh A."/>
            <person name="Wilkins M.J."/>
            <person name="Karaoz U."/>
            <person name="Brodie E.L."/>
            <person name="Williams K.H."/>
            <person name="Hubbard S.S."/>
            <person name="Banfield J.F."/>
        </authorList>
    </citation>
    <scope>NUCLEOTIDE SEQUENCE [LARGE SCALE GENOMIC DNA]</scope>
</reference>
<evidence type="ECO:0008006" key="4">
    <source>
        <dbReference type="Google" id="ProtNLM"/>
    </source>
</evidence>
<comment type="caution">
    <text evidence="2">The sequence shown here is derived from an EMBL/GenBank/DDBJ whole genome shotgun (WGS) entry which is preliminary data.</text>
</comment>
<dbReference type="STRING" id="1802597.A2Z24_00635"/>
<protein>
    <recommendedName>
        <fullName evidence="4">Major facilitator superfamily (MFS) profile domain-containing protein</fullName>
    </recommendedName>
</protein>
<evidence type="ECO:0000313" key="2">
    <source>
        <dbReference type="EMBL" id="OGY25332.1"/>
    </source>
</evidence>
<gene>
    <name evidence="2" type="ORF">A2Z24_00635</name>
</gene>
<feature type="transmembrane region" description="Helical" evidence="1">
    <location>
        <begin position="73"/>
        <end position="94"/>
    </location>
</feature>